<keyword evidence="1" id="KW-1133">Transmembrane helix</keyword>
<proteinExistence type="predicted"/>
<keyword evidence="3" id="KW-1185">Reference proteome</keyword>
<evidence type="ECO:0000256" key="1">
    <source>
        <dbReference type="SAM" id="Phobius"/>
    </source>
</evidence>
<organism evidence="2 3">
    <name type="scientific">Canavalia gladiata</name>
    <name type="common">Sword bean</name>
    <name type="synonym">Dolichos gladiatus</name>
    <dbReference type="NCBI Taxonomy" id="3824"/>
    <lineage>
        <taxon>Eukaryota</taxon>
        <taxon>Viridiplantae</taxon>
        <taxon>Streptophyta</taxon>
        <taxon>Embryophyta</taxon>
        <taxon>Tracheophyta</taxon>
        <taxon>Spermatophyta</taxon>
        <taxon>Magnoliopsida</taxon>
        <taxon>eudicotyledons</taxon>
        <taxon>Gunneridae</taxon>
        <taxon>Pentapetalae</taxon>
        <taxon>rosids</taxon>
        <taxon>fabids</taxon>
        <taxon>Fabales</taxon>
        <taxon>Fabaceae</taxon>
        <taxon>Papilionoideae</taxon>
        <taxon>50 kb inversion clade</taxon>
        <taxon>NPAAA clade</taxon>
        <taxon>indigoferoid/millettioid clade</taxon>
        <taxon>Phaseoleae</taxon>
        <taxon>Canavalia</taxon>
    </lineage>
</organism>
<dbReference type="Proteomes" id="UP001367508">
    <property type="component" value="Unassembled WGS sequence"/>
</dbReference>
<name>A0AAN9MU37_CANGL</name>
<keyword evidence="1" id="KW-0812">Transmembrane</keyword>
<feature type="transmembrane region" description="Helical" evidence="1">
    <location>
        <begin position="137"/>
        <end position="155"/>
    </location>
</feature>
<reference evidence="2 3" key="1">
    <citation type="submission" date="2024-01" db="EMBL/GenBank/DDBJ databases">
        <title>The genomes of 5 underutilized Papilionoideae crops provide insights into root nodulation and disease resistanc.</title>
        <authorList>
            <person name="Jiang F."/>
        </authorList>
    </citation>
    <scope>NUCLEOTIDE SEQUENCE [LARGE SCALE GENOMIC DNA]</scope>
    <source>
        <strain evidence="2">LVBAO_FW01</strain>
        <tissue evidence="2">Leaves</tissue>
    </source>
</reference>
<gene>
    <name evidence="2" type="ORF">VNO77_03055</name>
</gene>
<accession>A0AAN9MU37</accession>
<sequence>MIKKGFGYHRRAHCRAIAALLAFISNLYSKSIKLIVRVTMGVVLNFPKPTLFFSSFPIQAPEDQTQDARDAGHMLNHWTTLKKFRLNSPPGHHFLCCYGQCQKAQDLFMLGPAAGGNSGSNLAPLTCLQALQPAKPIFSLVIALFTIMLCGLLSYPIRDSEPGLLHGHPSEASNPNEDNPKFDPELVPFPLFLPCLSPWPDPWTGSTKLMAPYNECSITKILSQP</sequence>
<evidence type="ECO:0000313" key="2">
    <source>
        <dbReference type="EMBL" id="KAK7361030.1"/>
    </source>
</evidence>
<keyword evidence="1" id="KW-0472">Membrane</keyword>
<evidence type="ECO:0000313" key="3">
    <source>
        <dbReference type="Proteomes" id="UP001367508"/>
    </source>
</evidence>
<protein>
    <submittedName>
        <fullName evidence="2">Uncharacterized protein</fullName>
    </submittedName>
</protein>
<comment type="caution">
    <text evidence="2">The sequence shown here is derived from an EMBL/GenBank/DDBJ whole genome shotgun (WGS) entry which is preliminary data.</text>
</comment>
<dbReference type="EMBL" id="JAYMYQ010000001">
    <property type="protein sequence ID" value="KAK7361030.1"/>
    <property type="molecule type" value="Genomic_DNA"/>
</dbReference>
<dbReference type="AlphaFoldDB" id="A0AAN9MU37"/>